<gene>
    <name evidence="2" type="ORF">OSB04_011596</name>
</gene>
<dbReference type="PANTHER" id="PTHR47481">
    <property type="match status" value="1"/>
</dbReference>
<accession>A0AA38WDU3</accession>
<name>A0AA38WDU3_9ASTR</name>
<sequence>MAAILTFTNQEKTTHNSHKFAFTLKPTNYGYWRLMVESFLTSHNLFGYVDGTIPCLESKVTNESTAIDNPSYQPWISNNAHIHMLIISTVSGESFQHIQERAYASVTSSHEFTLKNQLLRITMKGNEKPAEYLSSAQEYATALANIDEPMKDKDLVMLTLAGHREEYNGHKANLLARSFHVNFNKLHGLLGDHDYMITRILATNSQVPQAFLATASPTQQPLMTASTPLQQPNLDSIQQQLHNLQLMASQLGYQLNPVPSPRPHAYFGSRLFNNNRGGRDSRGSSCGNS</sequence>
<evidence type="ECO:0000313" key="3">
    <source>
        <dbReference type="Proteomes" id="UP001172457"/>
    </source>
</evidence>
<evidence type="ECO:0000256" key="1">
    <source>
        <dbReference type="SAM" id="MobiDB-lite"/>
    </source>
</evidence>
<proteinExistence type="predicted"/>
<evidence type="ECO:0000313" key="2">
    <source>
        <dbReference type="EMBL" id="KAJ9556982.1"/>
    </source>
</evidence>
<dbReference type="PANTHER" id="PTHR47481:SF39">
    <property type="entry name" value="TRANSCRIPTION FACTOR INTERACTOR AND REGULATOR CCHC(ZN) FAMILY"/>
    <property type="match status" value="1"/>
</dbReference>
<reference evidence="2" key="1">
    <citation type="submission" date="2023-03" db="EMBL/GenBank/DDBJ databases">
        <title>Chromosome-scale reference genome and RAD-based genetic map of yellow starthistle (Centaurea solstitialis) reveal putative structural variation and QTLs associated with invader traits.</title>
        <authorList>
            <person name="Reatini B."/>
            <person name="Cang F.A."/>
            <person name="Jiang Q."/>
            <person name="Mckibben M.T.W."/>
            <person name="Barker M.S."/>
            <person name="Rieseberg L.H."/>
            <person name="Dlugosch K.M."/>
        </authorList>
    </citation>
    <scope>NUCLEOTIDE SEQUENCE</scope>
    <source>
        <strain evidence="2">CAN-66</strain>
        <tissue evidence="2">Leaf</tissue>
    </source>
</reference>
<comment type="caution">
    <text evidence="2">The sequence shown here is derived from an EMBL/GenBank/DDBJ whole genome shotgun (WGS) entry which is preliminary data.</text>
</comment>
<keyword evidence="3" id="KW-1185">Reference proteome</keyword>
<dbReference type="EMBL" id="JARYMX010000003">
    <property type="protein sequence ID" value="KAJ9556982.1"/>
    <property type="molecule type" value="Genomic_DNA"/>
</dbReference>
<evidence type="ECO:0008006" key="4">
    <source>
        <dbReference type="Google" id="ProtNLM"/>
    </source>
</evidence>
<dbReference type="AlphaFoldDB" id="A0AA38WDU3"/>
<organism evidence="2 3">
    <name type="scientific">Centaurea solstitialis</name>
    <name type="common">yellow star-thistle</name>
    <dbReference type="NCBI Taxonomy" id="347529"/>
    <lineage>
        <taxon>Eukaryota</taxon>
        <taxon>Viridiplantae</taxon>
        <taxon>Streptophyta</taxon>
        <taxon>Embryophyta</taxon>
        <taxon>Tracheophyta</taxon>
        <taxon>Spermatophyta</taxon>
        <taxon>Magnoliopsida</taxon>
        <taxon>eudicotyledons</taxon>
        <taxon>Gunneridae</taxon>
        <taxon>Pentapetalae</taxon>
        <taxon>asterids</taxon>
        <taxon>campanulids</taxon>
        <taxon>Asterales</taxon>
        <taxon>Asteraceae</taxon>
        <taxon>Carduoideae</taxon>
        <taxon>Cardueae</taxon>
        <taxon>Centaureinae</taxon>
        <taxon>Centaurea</taxon>
    </lineage>
</organism>
<feature type="region of interest" description="Disordered" evidence="1">
    <location>
        <begin position="269"/>
        <end position="289"/>
    </location>
</feature>
<protein>
    <recommendedName>
        <fullName evidence="4">Retrotransposon Copia-like N-terminal domain-containing protein</fullName>
    </recommendedName>
</protein>
<dbReference type="Proteomes" id="UP001172457">
    <property type="component" value="Chromosome 3"/>
</dbReference>